<dbReference type="AlphaFoldDB" id="A0A4C2A6A8"/>
<comment type="caution">
    <text evidence="1">The sequence shown here is derived from an EMBL/GenBank/DDBJ whole genome shotgun (WGS) entry which is preliminary data.</text>
</comment>
<evidence type="ECO:0000313" key="1">
    <source>
        <dbReference type="EMBL" id="GBP94813.1"/>
    </source>
</evidence>
<name>A0A4C2A6A8_EUMVA</name>
<reference evidence="1 2" key="1">
    <citation type="journal article" date="2019" name="Commun. Biol.">
        <title>The bagworm genome reveals a unique fibroin gene that provides high tensile strength.</title>
        <authorList>
            <person name="Kono N."/>
            <person name="Nakamura H."/>
            <person name="Ohtoshi R."/>
            <person name="Tomita M."/>
            <person name="Numata K."/>
            <person name="Arakawa K."/>
        </authorList>
    </citation>
    <scope>NUCLEOTIDE SEQUENCE [LARGE SCALE GENOMIC DNA]</scope>
</reference>
<accession>A0A4C2A6A8</accession>
<dbReference type="Proteomes" id="UP000299102">
    <property type="component" value="Unassembled WGS sequence"/>
</dbReference>
<proteinExistence type="predicted"/>
<dbReference type="EMBL" id="BGZK01002549">
    <property type="protein sequence ID" value="GBP94813.1"/>
    <property type="molecule type" value="Genomic_DNA"/>
</dbReference>
<sequence>MFNRDPFEVRYKTVHYDLTFFFSIQHVNDHTCSLIKSTAERRRHGERRPSLIEIKKFNSRARCRRCGRRWPISLFLLPRITNNQFFGRGPARAAYRRLGNRGFKPLSCLVWTFLFKIKENGVILIHF</sequence>
<evidence type="ECO:0000313" key="2">
    <source>
        <dbReference type="Proteomes" id="UP000299102"/>
    </source>
</evidence>
<keyword evidence="2" id="KW-1185">Reference proteome</keyword>
<gene>
    <name evidence="1" type="ORF">EVAR_69024_1</name>
</gene>
<organism evidence="1 2">
    <name type="scientific">Eumeta variegata</name>
    <name type="common">Bagworm moth</name>
    <name type="synonym">Eumeta japonica</name>
    <dbReference type="NCBI Taxonomy" id="151549"/>
    <lineage>
        <taxon>Eukaryota</taxon>
        <taxon>Metazoa</taxon>
        <taxon>Ecdysozoa</taxon>
        <taxon>Arthropoda</taxon>
        <taxon>Hexapoda</taxon>
        <taxon>Insecta</taxon>
        <taxon>Pterygota</taxon>
        <taxon>Neoptera</taxon>
        <taxon>Endopterygota</taxon>
        <taxon>Lepidoptera</taxon>
        <taxon>Glossata</taxon>
        <taxon>Ditrysia</taxon>
        <taxon>Tineoidea</taxon>
        <taxon>Psychidae</taxon>
        <taxon>Oiketicinae</taxon>
        <taxon>Eumeta</taxon>
    </lineage>
</organism>
<protein>
    <submittedName>
        <fullName evidence="1">Uncharacterized protein</fullName>
    </submittedName>
</protein>